<gene>
    <name evidence="2" type="ORF">PV04_10644</name>
</gene>
<name>A0A0D2CBT2_9EURO</name>
<sequence length="489" mass="53375">MSSPAGSLQPRVPMAPSSSSAADDGQANLTSEFDVAPASSPGPIRGSFFDLPIELRLKVYELLFCFPESIVLSVDETGLFKHKGINPAAGSIPVDALRLNKKVYLEASPVLFKCNTFALDLPALRAGLGQTQPICKLVESLKVAWTAEPLWGYVQTTKDVANKMPALRKLELKFEDQYPLLAASLEFCSAIMPCAPLLESPELRLCACLSVNDLSGRVRTGYESHTQIGIALNRPRSTLWDIRPRPGFYVSPLTRCILPELCQIQLTGKISPALFRKIEQHMCEMGDCTWVRTGEEDDQQQADETNTGRRIHLRWGKSDNTLARLSRPEVDMLQFYPELSKSEQSKLQEFFASFQVGVMSSARVGNATGGDQAVLDTEASVPDADRQTRADKLVLDQKDGVAAAPSSPTASAYSGPTTSVPTRNLDENLHALHALPFSNYHSDLAGEFMHKNTKDVDAAWAAVFGMFAGDFSITNTDTETDRGPDAGSE</sequence>
<evidence type="ECO:0000313" key="3">
    <source>
        <dbReference type="Proteomes" id="UP000054266"/>
    </source>
</evidence>
<dbReference type="InterPro" id="IPR038883">
    <property type="entry name" value="AN11006-like"/>
</dbReference>
<organism evidence="2 3">
    <name type="scientific">Phialophora macrospora</name>
    <dbReference type="NCBI Taxonomy" id="1851006"/>
    <lineage>
        <taxon>Eukaryota</taxon>
        <taxon>Fungi</taxon>
        <taxon>Dikarya</taxon>
        <taxon>Ascomycota</taxon>
        <taxon>Pezizomycotina</taxon>
        <taxon>Eurotiomycetes</taxon>
        <taxon>Chaetothyriomycetidae</taxon>
        <taxon>Chaetothyriales</taxon>
        <taxon>Herpotrichiellaceae</taxon>
        <taxon>Phialophora</taxon>
    </lineage>
</organism>
<dbReference type="EMBL" id="KN846963">
    <property type="protein sequence ID" value="KIW62471.1"/>
    <property type="molecule type" value="Genomic_DNA"/>
</dbReference>
<reference evidence="2 3" key="1">
    <citation type="submission" date="2015-01" db="EMBL/GenBank/DDBJ databases">
        <title>The Genome Sequence of Capronia semiimmersa CBS27337.</title>
        <authorList>
            <consortium name="The Broad Institute Genomics Platform"/>
            <person name="Cuomo C."/>
            <person name="de Hoog S."/>
            <person name="Gorbushina A."/>
            <person name="Stielow B."/>
            <person name="Teixiera M."/>
            <person name="Abouelleil A."/>
            <person name="Chapman S.B."/>
            <person name="Priest M."/>
            <person name="Young S.K."/>
            <person name="Wortman J."/>
            <person name="Nusbaum C."/>
            <person name="Birren B."/>
        </authorList>
    </citation>
    <scope>NUCLEOTIDE SEQUENCE [LARGE SCALE GENOMIC DNA]</scope>
    <source>
        <strain evidence="2 3">CBS 27337</strain>
    </source>
</reference>
<dbReference type="HOGENOM" id="CLU_557763_0_0_1"/>
<dbReference type="STRING" id="5601.A0A0D2CBT2"/>
<dbReference type="AlphaFoldDB" id="A0A0D2CBT2"/>
<evidence type="ECO:0000256" key="1">
    <source>
        <dbReference type="SAM" id="MobiDB-lite"/>
    </source>
</evidence>
<keyword evidence="3" id="KW-1185">Reference proteome</keyword>
<dbReference type="PANTHER" id="PTHR42085:SF2">
    <property type="entry name" value="F-BOX DOMAIN-CONTAINING PROTEIN"/>
    <property type="match status" value="1"/>
</dbReference>
<dbReference type="PANTHER" id="PTHR42085">
    <property type="entry name" value="F-BOX DOMAIN-CONTAINING PROTEIN"/>
    <property type="match status" value="1"/>
</dbReference>
<proteinExistence type="predicted"/>
<feature type="compositionally biased region" description="Low complexity" evidence="1">
    <location>
        <begin position="402"/>
        <end position="418"/>
    </location>
</feature>
<accession>A0A0D2CBT2</accession>
<evidence type="ECO:0000313" key="2">
    <source>
        <dbReference type="EMBL" id="KIW62471.1"/>
    </source>
</evidence>
<feature type="region of interest" description="Disordered" evidence="1">
    <location>
        <begin position="1"/>
        <end position="26"/>
    </location>
</feature>
<feature type="region of interest" description="Disordered" evidence="1">
    <location>
        <begin position="399"/>
        <end position="418"/>
    </location>
</feature>
<dbReference type="Proteomes" id="UP000054266">
    <property type="component" value="Unassembled WGS sequence"/>
</dbReference>
<protein>
    <submittedName>
        <fullName evidence="2">Uncharacterized protein</fullName>
    </submittedName>
</protein>